<name>A0AA39U2U7_9PEZI</name>
<dbReference type="AlphaFoldDB" id="A0AA39U2U7"/>
<dbReference type="PANTHER" id="PTHR36440">
    <property type="entry name" value="PUTATIVE (AFU_ORTHOLOGUE AFUA_8G07350)-RELATED"/>
    <property type="match status" value="1"/>
</dbReference>
<proteinExistence type="predicted"/>
<evidence type="ECO:0000259" key="1">
    <source>
        <dbReference type="Pfam" id="PF07883"/>
    </source>
</evidence>
<dbReference type="PANTHER" id="PTHR36440:SF1">
    <property type="entry name" value="PUTATIVE (AFU_ORTHOLOGUE AFUA_8G07350)-RELATED"/>
    <property type="match status" value="1"/>
</dbReference>
<dbReference type="Pfam" id="PF07883">
    <property type="entry name" value="Cupin_2"/>
    <property type="match status" value="1"/>
</dbReference>
<dbReference type="InterPro" id="IPR014710">
    <property type="entry name" value="RmlC-like_jellyroll"/>
</dbReference>
<keyword evidence="3" id="KW-1185">Reference proteome</keyword>
<feature type="non-terminal residue" evidence="2">
    <location>
        <position position="349"/>
    </location>
</feature>
<organism evidence="2 3">
    <name type="scientific">Immersiella caudata</name>
    <dbReference type="NCBI Taxonomy" id="314043"/>
    <lineage>
        <taxon>Eukaryota</taxon>
        <taxon>Fungi</taxon>
        <taxon>Dikarya</taxon>
        <taxon>Ascomycota</taxon>
        <taxon>Pezizomycotina</taxon>
        <taxon>Sordariomycetes</taxon>
        <taxon>Sordariomycetidae</taxon>
        <taxon>Sordariales</taxon>
        <taxon>Lasiosphaeriaceae</taxon>
        <taxon>Immersiella</taxon>
    </lineage>
</organism>
<dbReference type="CDD" id="cd02215">
    <property type="entry name" value="cupin_QDO_N_C"/>
    <property type="match status" value="1"/>
</dbReference>
<feature type="domain" description="Cupin type-2" evidence="1">
    <location>
        <begin position="65"/>
        <end position="110"/>
    </location>
</feature>
<sequence>TTPPPTRTPYHLPQLHGEALTIPGSKGVFRILSSTAQQTAINRKSTERASTVAIFTSSSVAAPAPGFHYHNHAHDVFLVTKGYLQLWNGSKCRIMGPGDFAYVPPGVIHNPLPIGPHTELLGLVAPGDWVDFFRRVGEKYEGVVVPEGDARDLVGWLRGKGQVVAEADVHFVKGYEAPEVGEWEEGECVLPGPGEGYFLKADTGPRWMLGGVMSRPFICARQCEGRFAISGIESSCVYAEEPFGGCFLRFREVDHCFFVMEGELRVLLEGGEWTVARSGETVVVSAGWAFKLAFGSKYVRFVSFTNGEGLEAVIHGAGAQFEGCVLPDEVGKADRARLEVTCEDLGVVL</sequence>
<dbReference type="Gene3D" id="2.60.120.10">
    <property type="entry name" value="Jelly Rolls"/>
    <property type="match status" value="2"/>
</dbReference>
<feature type="non-terminal residue" evidence="2">
    <location>
        <position position="1"/>
    </location>
</feature>
<evidence type="ECO:0000313" key="2">
    <source>
        <dbReference type="EMBL" id="KAK0611313.1"/>
    </source>
</evidence>
<reference evidence="2" key="1">
    <citation type="submission" date="2023-06" db="EMBL/GenBank/DDBJ databases">
        <title>Genome-scale phylogeny and comparative genomics of the fungal order Sordariales.</title>
        <authorList>
            <consortium name="Lawrence Berkeley National Laboratory"/>
            <person name="Hensen N."/>
            <person name="Bonometti L."/>
            <person name="Westerberg I."/>
            <person name="Brannstrom I.O."/>
            <person name="Guillou S."/>
            <person name="Cros-Aarteil S."/>
            <person name="Calhoun S."/>
            <person name="Haridas S."/>
            <person name="Kuo A."/>
            <person name="Mondo S."/>
            <person name="Pangilinan J."/>
            <person name="Riley R."/>
            <person name="Labutti K."/>
            <person name="Andreopoulos B."/>
            <person name="Lipzen A."/>
            <person name="Chen C."/>
            <person name="Yanf M."/>
            <person name="Daum C."/>
            <person name="Ng V."/>
            <person name="Clum A."/>
            <person name="Steindorff A."/>
            <person name="Ohm R."/>
            <person name="Martin F."/>
            <person name="Silar P."/>
            <person name="Natvig D."/>
            <person name="Lalanne C."/>
            <person name="Gautier V."/>
            <person name="Ament-Velasquez S.L."/>
            <person name="Kruys A."/>
            <person name="Hutchinson M.I."/>
            <person name="Powell A.J."/>
            <person name="Barry K."/>
            <person name="Miller A.N."/>
            <person name="Grigoriev I.V."/>
            <person name="Debuchy R."/>
            <person name="Gladieux P."/>
            <person name="Thoren M.H."/>
            <person name="Johannesson H."/>
        </authorList>
    </citation>
    <scope>NUCLEOTIDE SEQUENCE</scope>
    <source>
        <strain evidence="2">CBS 606.72</strain>
    </source>
</reference>
<dbReference type="InterPro" id="IPR011051">
    <property type="entry name" value="RmlC_Cupin_sf"/>
</dbReference>
<protein>
    <submittedName>
        <fullName evidence="2">RmlC-like cupin domain-containing protein</fullName>
    </submittedName>
</protein>
<accession>A0AA39U2U7</accession>
<dbReference type="EMBL" id="JAULSU010000007">
    <property type="protein sequence ID" value="KAK0611313.1"/>
    <property type="molecule type" value="Genomic_DNA"/>
</dbReference>
<gene>
    <name evidence="2" type="ORF">B0T14DRAFT_407253</name>
</gene>
<evidence type="ECO:0000313" key="3">
    <source>
        <dbReference type="Proteomes" id="UP001175000"/>
    </source>
</evidence>
<dbReference type="InterPro" id="IPR053146">
    <property type="entry name" value="QDO-like"/>
</dbReference>
<dbReference type="InterPro" id="IPR013096">
    <property type="entry name" value="Cupin_2"/>
</dbReference>
<dbReference type="SUPFAM" id="SSF51182">
    <property type="entry name" value="RmlC-like cupins"/>
    <property type="match status" value="1"/>
</dbReference>
<dbReference type="Proteomes" id="UP001175000">
    <property type="component" value="Unassembled WGS sequence"/>
</dbReference>
<comment type="caution">
    <text evidence="2">The sequence shown here is derived from an EMBL/GenBank/DDBJ whole genome shotgun (WGS) entry which is preliminary data.</text>
</comment>